<comment type="caution">
    <text evidence="2">The sequence shown here is derived from an EMBL/GenBank/DDBJ whole genome shotgun (WGS) entry which is preliminary data.</text>
</comment>
<dbReference type="SUPFAM" id="SSF117070">
    <property type="entry name" value="LEA14-like"/>
    <property type="match status" value="1"/>
</dbReference>
<evidence type="ECO:0008006" key="4">
    <source>
        <dbReference type="Google" id="ProtNLM"/>
    </source>
</evidence>
<evidence type="ECO:0000313" key="3">
    <source>
        <dbReference type="Proteomes" id="UP000603434"/>
    </source>
</evidence>
<sequence>MASSVESLRRMRSLLQFNIALQRIEEVYNRVISFRQYLSLLSGLCLVLFFFSGCAGFGKRLEPPRIALANIQVKEVKILESVFQIDLRIFNTNEVPLDVKGIEYKIAGRLRLGAGAMPAVIPFKSSGEVSLEGIAGYR</sequence>
<evidence type="ECO:0000256" key="1">
    <source>
        <dbReference type="SAM" id="Phobius"/>
    </source>
</evidence>
<accession>A0A8J6THX5</accession>
<organism evidence="2 3">
    <name type="scientific">Candidatus Desulfatibia profunda</name>
    <dbReference type="NCBI Taxonomy" id="2841695"/>
    <lineage>
        <taxon>Bacteria</taxon>
        <taxon>Pseudomonadati</taxon>
        <taxon>Thermodesulfobacteriota</taxon>
        <taxon>Desulfobacteria</taxon>
        <taxon>Desulfobacterales</taxon>
        <taxon>Desulfobacterales incertae sedis</taxon>
        <taxon>Candidatus Desulfatibia</taxon>
    </lineage>
</organism>
<keyword evidence="1" id="KW-0472">Membrane</keyword>
<dbReference type="AlphaFoldDB" id="A0A8J6THX5"/>
<feature type="transmembrane region" description="Helical" evidence="1">
    <location>
        <begin position="37"/>
        <end position="58"/>
    </location>
</feature>
<keyword evidence="1" id="KW-0812">Transmembrane</keyword>
<reference evidence="2 3" key="1">
    <citation type="submission" date="2020-08" db="EMBL/GenBank/DDBJ databases">
        <title>Bridging the membrane lipid divide: bacteria of the FCB group superphylum have the potential to synthesize archaeal ether lipids.</title>
        <authorList>
            <person name="Villanueva L."/>
            <person name="Von Meijenfeldt F.A.B."/>
            <person name="Westbye A.B."/>
            <person name="Yadav S."/>
            <person name="Hopmans E.C."/>
            <person name="Dutilh B.E."/>
            <person name="Sinninghe Damste J.S."/>
        </authorList>
    </citation>
    <scope>NUCLEOTIDE SEQUENCE [LARGE SCALE GENOMIC DNA]</scope>
    <source>
        <strain evidence="2">NIOZ-UU30</strain>
    </source>
</reference>
<dbReference type="Proteomes" id="UP000603434">
    <property type="component" value="Unassembled WGS sequence"/>
</dbReference>
<keyword evidence="1" id="KW-1133">Transmembrane helix</keyword>
<gene>
    <name evidence="2" type="ORF">H8E23_13830</name>
</gene>
<protein>
    <recommendedName>
        <fullName evidence="4">Water stress and hypersensitive response domain-containing protein</fullName>
    </recommendedName>
</protein>
<dbReference type="EMBL" id="JACNJH010000194">
    <property type="protein sequence ID" value="MBC8362465.1"/>
    <property type="molecule type" value="Genomic_DNA"/>
</dbReference>
<proteinExistence type="predicted"/>
<name>A0A8J6THX5_9BACT</name>
<dbReference type="Gene3D" id="2.60.40.1820">
    <property type="match status" value="1"/>
</dbReference>
<evidence type="ECO:0000313" key="2">
    <source>
        <dbReference type="EMBL" id="MBC8362465.1"/>
    </source>
</evidence>